<organism evidence="7 8">
    <name type="scientific">Knipowitschia caucasica</name>
    <name type="common">Caucasian dwarf goby</name>
    <name type="synonym">Pomatoschistus caucasicus</name>
    <dbReference type="NCBI Taxonomy" id="637954"/>
    <lineage>
        <taxon>Eukaryota</taxon>
        <taxon>Metazoa</taxon>
        <taxon>Chordata</taxon>
        <taxon>Craniata</taxon>
        <taxon>Vertebrata</taxon>
        <taxon>Euteleostomi</taxon>
        <taxon>Actinopterygii</taxon>
        <taxon>Neopterygii</taxon>
        <taxon>Teleostei</taxon>
        <taxon>Neoteleostei</taxon>
        <taxon>Acanthomorphata</taxon>
        <taxon>Gobiaria</taxon>
        <taxon>Gobiiformes</taxon>
        <taxon>Gobioidei</taxon>
        <taxon>Gobiidae</taxon>
        <taxon>Gobiinae</taxon>
        <taxon>Knipowitschia</taxon>
    </lineage>
</organism>
<proteinExistence type="predicted"/>
<dbReference type="GO" id="GO:0005886">
    <property type="term" value="C:plasma membrane"/>
    <property type="evidence" value="ECO:0007669"/>
    <property type="project" value="TreeGrafter"/>
</dbReference>
<keyword evidence="2 4" id="KW-0863">Zinc-finger</keyword>
<dbReference type="SUPFAM" id="SSF57850">
    <property type="entry name" value="RING/U-box"/>
    <property type="match status" value="1"/>
</dbReference>
<dbReference type="AlphaFoldDB" id="A0AAV2K986"/>
<dbReference type="PANTHER" id="PTHR12268">
    <property type="entry name" value="E3 UBIQUITIN-PROTEIN LIGASE KCMF1"/>
    <property type="match status" value="1"/>
</dbReference>
<feature type="domain" description="ZZ-type" evidence="6">
    <location>
        <begin position="214"/>
        <end position="270"/>
    </location>
</feature>
<gene>
    <name evidence="7" type="ORF">KC01_LOCUS16550</name>
</gene>
<dbReference type="InterPro" id="IPR015154">
    <property type="entry name" value="EF-hand_dom_typ2"/>
</dbReference>
<dbReference type="InterPro" id="IPR015153">
    <property type="entry name" value="EF-hand_dom_typ1"/>
</dbReference>
<dbReference type="GO" id="GO:0099536">
    <property type="term" value="P:synaptic signaling"/>
    <property type="evidence" value="ECO:0007669"/>
    <property type="project" value="TreeGrafter"/>
</dbReference>
<name>A0AAV2K986_KNICA</name>
<feature type="region of interest" description="Disordered" evidence="5">
    <location>
        <begin position="290"/>
        <end position="340"/>
    </location>
</feature>
<dbReference type="InterPro" id="IPR000433">
    <property type="entry name" value="Znf_ZZ"/>
</dbReference>
<feature type="compositionally biased region" description="Low complexity" evidence="5">
    <location>
        <begin position="320"/>
        <end position="330"/>
    </location>
</feature>
<dbReference type="SUPFAM" id="SSF47473">
    <property type="entry name" value="EF-hand"/>
    <property type="match status" value="2"/>
</dbReference>
<accession>A0AAV2K986</accession>
<keyword evidence="1" id="KW-0479">Metal-binding</keyword>
<evidence type="ECO:0000256" key="5">
    <source>
        <dbReference type="SAM" id="MobiDB-lite"/>
    </source>
</evidence>
<evidence type="ECO:0000313" key="8">
    <source>
        <dbReference type="Proteomes" id="UP001497482"/>
    </source>
</evidence>
<dbReference type="InterPro" id="IPR011992">
    <property type="entry name" value="EF-hand-dom_pair"/>
</dbReference>
<feature type="compositionally biased region" description="Acidic residues" evidence="5">
    <location>
        <begin position="423"/>
        <end position="454"/>
    </location>
</feature>
<evidence type="ECO:0000256" key="2">
    <source>
        <dbReference type="ARBA" id="ARBA00022771"/>
    </source>
</evidence>
<reference evidence="7 8" key="1">
    <citation type="submission" date="2024-04" db="EMBL/GenBank/DDBJ databases">
        <authorList>
            <person name="Waldvogel A.-M."/>
            <person name="Schoenle A."/>
        </authorList>
    </citation>
    <scope>NUCLEOTIDE SEQUENCE [LARGE SCALE GENOMIC DNA]</scope>
</reference>
<dbReference type="Proteomes" id="UP001497482">
    <property type="component" value="Chromosome 17"/>
</dbReference>
<evidence type="ECO:0000259" key="6">
    <source>
        <dbReference type="PROSITE" id="PS50135"/>
    </source>
</evidence>
<sequence>MDLESIEALNEVHASVYRSALKLQSIQRLTQLHVVLVRHIVAALRSVDGARDLDRQEVVQLLNRMYVNVSQEIPGHVTLEAPDETSSAIFTVFDKGGSVDVDSLQTFLVALCADSLAEKYLALVSLAASGTSPIPGSVNRASLRTLLHNLSMIPKLVHEEAVFGSVEVAVKSCFKSVLSPSVSRDHVVSWLQSEPRLLIWLPTMYRLSVSQNVSHNVRCHCCKSRPFSGLRFRCEKCVNVHLCQTCFFTNRRTRKHKQHHPMIEFCTPPNFKESMSSLVQNARHALRLKQNRRQRQVPMEPPQKPQSPIEERLDLSRNAPSPSSDQSPSPERSDSAQQTDWDIDQSEREALKEELRTLQQDKCVLEEQLETLRQTVQSEHSVLEDKYSQVEVTVETLKRHHSMLETFVTQALEKIEIQHNNDTTEDELEDEEDENEETEDDEELKLLDGDEDELTPPPTVLCGSPLSHNLYMEEAGPEQCLSPPPLQQHQPQQKQQEEEEEEEEDCGSCSSSPEERLMDAVQRLKLGLERDTWARTEHNTDKNWEELLLSADEVGDEIHQLVESLV</sequence>
<dbReference type="Pfam" id="PF00569">
    <property type="entry name" value="ZZ"/>
    <property type="match status" value="1"/>
</dbReference>
<feature type="compositionally biased region" description="Acidic residues" evidence="5">
    <location>
        <begin position="497"/>
        <end position="506"/>
    </location>
</feature>
<dbReference type="GO" id="GO:0045202">
    <property type="term" value="C:synapse"/>
    <property type="evidence" value="ECO:0007669"/>
    <property type="project" value="GOC"/>
</dbReference>
<dbReference type="Pfam" id="PF09068">
    <property type="entry name" value="EF-hand_2"/>
    <property type="match status" value="1"/>
</dbReference>
<dbReference type="GO" id="GO:0008270">
    <property type="term" value="F:zinc ion binding"/>
    <property type="evidence" value="ECO:0007669"/>
    <property type="project" value="UniProtKB-KW"/>
</dbReference>
<dbReference type="InterPro" id="IPR043145">
    <property type="entry name" value="Znf_ZZ_sf"/>
</dbReference>
<dbReference type="Gene3D" id="1.10.238.10">
    <property type="entry name" value="EF-hand"/>
    <property type="match status" value="1"/>
</dbReference>
<keyword evidence="8" id="KW-1185">Reference proteome</keyword>
<dbReference type="Pfam" id="PF09069">
    <property type="entry name" value="EF-hand_3"/>
    <property type="match status" value="1"/>
</dbReference>
<dbReference type="PROSITE" id="PS50135">
    <property type="entry name" value="ZF_ZZ_2"/>
    <property type="match status" value="1"/>
</dbReference>
<dbReference type="SMART" id="SM00291">
    <property type="entry name" value="ZnF_ZZ"/>
    <property type="match status" value="1"/>
</dbReference>
<evidence type="ECO:0000256" key="3">
    <source>
        <dbReference type="ARBA" id="ARBA00022833"/>
    </source>
</evidence>
<dbReference type="Gene3D" id="3.30.60.90">
    <property type="match status" value="1"/>
</dbReference>
<evidence type="ECO:0000256" key="1">
    <source>
        <dbReference type="ARBA" id="ARBA00022723"/>
    </source>
</evidence>
<dbReference type="PROSITE" id="PS01357">
    <property type="entry name" value="ZF_ZZ_1"/>
    <property type="match status" value="1"/>
</dbReference>
<dbReference type="EMBL" id="OZ035839">
    <property type="protein sequence ID" value="CAL1586498.1"/>
    <property type="molecule type" value="Genomic_DNA"/>
</dbReference>
<protein>
    <recommendedName>
        <fullName evidence="6">ZZ-type domain-containing protein</fullName>
    </recommendedName>
</protein>
<feature type="region of interest" description="Disordered" evidence="5">
    <location>
        <begin position="418"/>
        <end position="515"/>
    </location>
</feature>
<dbReference type="PANTHER" id="PTHR12268:SF18">
    <property type="entry name" value="DYSTROTELIN"/>
    <property type="match status" value="1"/>
</dbReference>
<evidence type="ECO:0000256" key="4">
    <source>
        <dbReference type="PROSITE-ProRule" id="PRU00228"/>
    </source>
</evidence>
<keyword evidence="3" id="KW-0862">Zinc</keyword>
<evidence type="ECO:0000313" key="7">
    <source>
        <dbReference type="EMBL" id="CAL1586498.1"/>
    </source>
</evidence>
<dbReference type="InterPro" id="IPR050774">
    <property type="entry name" value="KCMF1/Dystrophin"/>
</dbReference>